<dbReference type="SMART" id="SM00175">
    <property type="entry name" value="RAB"/>
    <property type="match status" value="1"/>
</dbReference>
<dbReference type="GO" id="GO:0030660">
    <property type="term" value="C:Golgi-associated vesicle membrane"/>
    <property type="evidence" value="ECO:0007669"/>
    <property type="project" value="TreeGrafter"/>
</dbReference>
<feature type="transmembrane region" description="Helical" evidence="17">
    <location>
        <begin position="583"/>
        <end position="601"/>
    </location>
</feature>
<dbReference type="SMART" id="SM00173">
    <property type="entry name" value="RAS"/>
    <property type="match status" value="1"/>
</dbReference>
<dbReference type="GO" id="GO:0098554">
    <property type="term" value="C:cytoplasmic side of endoplasmic reticulum membrane"/>
    <property type="evidence" value="ECO:0007669"/>
    <property type="project" value="TreeGrafter"/>
</dbReference>
<comment type="similarity">
    <text evidence="5">Belongs to the peptidase A22B family.</text>
</comment>
<feature type="transmembrane region" description="Helical" evidence="17">
    <location>
        <begin position="459"/>
        <end position="481"/>
    </location>
</feature>
<dbReference type="GO" id="GO:0005765">
    <property type="term" value="C:lysosomal membrane"/>
    <property type="evidence" value="ECO:0007669"/>
    <property type="project" value="TreeGrafter"/>
</dbReference>
<keyword evidence="13 17" id="KW-0472">Membrane</keyword>
<keyword evidence="11 17" id="KW-1133">Transmembrane helix</keyword>
<dbReference type="InterPro" id="IPR027417">
    <property type="entry name" value="P-loop_NTPase"/>
</dbReference>
<proteinExistence type="inferred from homology"/>
<protein>
    <recommendedName>
        <fullName evidence="18">PA domain-containing protein</fullName>
    </recommendedName>
</protein>
<feature type="transmembrane region" description="Helical" evidence="17">
    <location>
        <begin position="556"/>
        <end position="576"/>
    </location>
</feature>
<dbReference type="GO" id="GO:0098553">
    <property type="term" value="C:lumenal side of endoplasmic reticulum membrane"/>
    <property type="evidence" value="ECO:0007669"/>
    <property type="project" value="TreeGrafter"/>
</dbReference>
<feature type="transmembrane region" description="Helical" evidence="17">
    <location>
        <begin position="674"/>
        <end position="696"/>
    </location>
</feature>
<dbReference type="InterPro" id="IPR006639">
    <property type="entry name" value="Preselin/SPP"/>
</dbReference>
<dbReference type="Pfam" id="PF00071">
    <property type="entry name" value="Ras"/>
    <property type="match status" value="1"/>
</dbReference>
<dbReference type="Pfam" id="PF04258">
    <property type="entry name" value="Peptidase_A22B"/>
    <property type="match status" value="1"/>
</dbReference>
<evidence type="ECO:0000256" key="11">
    <source>
        <dbReference type="ARBA" id="ARBA00022989"/>
    </source>
</evidence>
<organism evidence="19 20">
    <name type="scientific">Anisodus acutangulus</name>
    <dbReference type="NCBI Taxonomy" id="402998"/>
    <lineage>
        <taxon>Eukaryota</taxon>
        <taxon>Viridiplantae</taxon>
        <taxon>Streptophyta</taxon>
        <taxon>Embryophyta</taxon>
        <taxon>Tracheophyta</taxon>
        <taxon>Spermatophyta</taxon>
        <taxon>Magnoliopsida</taxon>
        <taxon>eudicotyledons</taxon>
        <taxon>Gunneridae</taxon>
        <taxon>Pentapetalae</taxon>
        <taxon>asterids</taxon>
        <taxon>lamiids</taxon>
        <taxon>Solanales</taxon>
        <taxon>Solanaceae</taxon>
        <taxon>Solanoideae</taxon>
        <taxon>Hyoscyameae</taxon>
        <taxon>Anisodus</taxon>
    </lineage>
</organism>
<feature type="transmembrane region" description="Helical" evidence="17">
    <location>
        <begin position="215"/>
        <end position="236"/>
    </location>
</feature>
<accession>A0A9Q1M229</accession>
<dbReference type="FunFam" id="3.40.50.300:FF:000274">
    <property type="entry name" value="ras-related protein RABA5a"/>
    <property type="match status" value="1"/>
</dbReference>
<keyword evidence="12" id="KW-0342">GTP-binding</keyword>
<evidence type="ECO:0000256" key="13">
    <source>
        <dbReference type="ARBA" id="ARBA00023136"/>
    </source>
</evidence>
<evidence type="ECO:0000256" key="7">
    <source>
        <dbReference type="ARBA" id="ARBA00022692"/>
    </source>
</evidence>
<dbReference type="SMART" id="SM00174">
    <property type="entry name" value="RHO"/>
    <property type="match status" value="1"/>
</dbReference>
<evidence type="ECO:0000256" key="17">
    <source>
        <dbReference type="SAM" id="Phobius"/>
    </source>
</evidence>
<evidence type="ECO:0000256" key="14">
    <source>
        <dbReference type="ARBA" id="ARBA00023180"/>
    </source>
</evidence>
<feature type="transmembrane region" description="Helical" evidence="17">
    <location>
        <begin position="702"/>
        <end position="721"/>
    </location>
</feature>
<dbReference type="CDD" id="cd01868">
    <property type="entry name" value="Rab11_like"/>
    <property type="match status" value="1"/>
</dbReference>
<dbReference type="SUPFAM" id="SSF52025">
    <property type="entry name" value="PA domain"/>
    <property type="match status" value="1"/>
</dbReference>
<evidence type="ECO:0000313" key="20">
    <source>
        <dbReference type="Proteomes" id="UP001152561"/>
    </source>
</evidence>
<dbReference type="PROSITE" id="PS51421">
    <property type="entry name" value="RAS"/>
    <property type="match status" value="1"/>
</dbReference>
<evidence type="ECO:0000259" key="18">
    <source>
        <dbReference type="Pfam" id="PF02225"/>
    </source>
</evidence>
<keyword evidence="15" id="KW-0449">Lipoprotein</keyword>
<dbReference type="InterPro" id="IPR003137">
    <property type="entry name" value="PA_domain"/>
</dbReference>
<dbReference type="GO" id="GO:0010008">
    <property type="term" value="C:endosome membrane"/>
    <property type="evidence" value="ECO:0007669"/>
    <property type="project" value="UniProtKB-SubCell"/>
</dbReference>
<evidence type="ECO:0000256" key="1">
    <source>
        <dbReference type="ARBA" id="ARBA00003012"/>
    </source>
</evidence>
<dbReference type="SUPFAM" id="SSF52540">
    <property type="entry name" value="P-loop containing nucleoside triphosphate hydrolases"/>
    <property type="match status" value="1"/>
</dbReference>
<dbReference type="NCBIfam" id="TIGR00231">
    <property type="entry name" value="small_GTP"/>
    <property type="match status" value="1"/>
</dbReference>
<feature type="transmembrane region" description="Helical" evidence="17">
    <location>
        <begin position="524"/>
        <end position="550"/>
    </location>
</feature>
<evidence type="ECO:0000256" key="12">
    <source>
        <dbReference type="ARBA" id="ARBA00023134"/>
    </source>
</evidence>
<evidence type="ECO:0000256" key="2">
    <source>
        <dbReference type="ARBA" id="ARBA00004337"/>
    </source>
</evidence>
<dbReference type="OrthoDB" id="29661at2759"/>
<comment type="subcellular location">
    <subcellularLocation>
        <location evidence="3">Cell membrane</location>
        <topology evidence="3">Lipid-anchor</topology>
        <orientation evidence="3">Cytoplasmic side</orientation>
    </subcellularLocation>
    <subcellularLocation>
        <location evidence="2">Endosome membrane</location>
        <topology evidence="2">Multi-pass membrane protein</topology>
    </subcellularLocation>
</comment>
<dbReference type="PRINTS" id="PR00449">
    <property type="entry name" value="RASTRNSFRMNG"/>
</dbReference>
<dbReference type="PROSITE" id="PS51420">
    <property type="entry name" value="RHO"/>
    <property type="match status" value="1"/>
</dbReference>
<keyword evidence="20" id="KW-1185">Reference proteome</keyword>
<evidence type="ECO:0000256" key="16">
    <source>
        <dbReference type="ARBA" id="ARBA00023289"/>
    </source>
</evidence>
<dbReference type="PANTHER" id="PTHR12174:SF79">
    <property type="entry name" value="SIGNAL PEPTIDE PEPTIDASE-LIKE 5"/>
    <property type="match status" value="1"/>
</dbReference>
<comment type="similarity">
    <text evidence="4">Belongs to the small GTPase superfamily. Rab family.</text>
</comment>
<dbReference type="Pfam" id="PF02225">
    <property type="entry name" value="PA"/>
    <property type="match status" value="1"/>
</dbReference>
<dbReference type="PROSITE" id="PS51419">
    <property type="entry name" value="RAB"/>
    <property type="match status" value="1"/>
</dbReference>
<evidence type="ECO:0000256" key="5">
    <source>
        <dbReference type="ARBA" id="ARBA00006859"/>
    </source>
</evidence>
<reference evidence="20" key="1">
    <citation type="journal article" date="2023" name="Proc. Natl. Acad. Sci. U.S.A.">
        <title>Genomic and structural basis for evolution of tropane alkaloid biosynthesis.</title>
        <authorList>
            <person name="Wanga Y.-J."/>
            <person name="Taina T."/>
            <person name="Yua J.-Y."/>
            <person name="Lia J."/>
            <person name="Xua B."/>
            <person name="Chenc J."/>
            <person name="D'Auriad J.C."/>
            <person name="Huanga J.-P."/>
            <person name="Huanga S.-X."/>
        </authorList>
    </citation>
    <scope>NUCLEOTIDE SEQUENCE [LARGE SCALE GENOMIC DNA]</scope>
    <source>
        <strain evidence="20">cv. KIB-2019</strain>
    </source>
</reference>
<dbReference type="SMART" id="SM00176">
    <property type="entry name" value="RAN"/>
    <property type="match status" value="1"/>
</dbReference>
<dbReference type="EMBL" id="JAJAGQ010000012">
    <property type="protein sequence ID" value="KAJ8547027.1"/>
    <property type="molecule type" value="Genomic_DNA"/>
</dbReference>
<dbReference type="InterPro" id="IPR001806">
    <property type="entry name" value="Small_GTPase"/>
</dbReference>
<dbReference type="SMART" id="SM00730">
    <property type="entry name" value="PSN"/>
    <property type="match status" value="1"/>
</dbReference>
<dbReference type="GO" id="GO:0005886">
    <property type="term" value="C:plasma membrane"/>
    <property type="evidence" value="ECO:0007669"/>
    <property type="project" value="UniProtKB-SubCell"/>
</dbReference>
<evidence type="ECO:0000256" key="8">
    <source>
        <dbReference type="ARBA" id="ARBA00022741"/>
    </source>
</evidence>
<sequence length="746" mass="82504">MDSSDDEGEEYLFKIVIIGDSAVGKSNLLTRYARNEFNLHSKATIGVEFQTQTLEIDGKEVKAQIWDTAGQERFRAVTSAYYRGAFGALVVYDISRRTTFDSIPRWLDELKTHSDTTVARMLVGNKRDLENIRAVSVEEGKSLAESEGMFFMETSALDSTNVNKAFEIVIREIYNSVSRKVLNSDSYKAELSVNRVSLVNDDYALKNRGRINIMAFSWGFIGLNICVFLLVGSSIAPTNAHSSCNNEIKNMLVKYWVNNAAATNDVYEPIVGLTAAFGSVLPTDTKTFRLPAVYTKPANGCSASSTKLSGSIALVRRGECDFITKATVAQEEGAKGVVLINDEGGPLEIACPNNSTISNVTIPVVSISNEGADIVDKKLNAGEIVEMILYSPDRPVVDYSVLFIWLMAVGTVICAAFWKKFTQSKESDDYELSPDPPPPLPPRRKINSAKEDDDEILHITAWTAIGFVISASTFLVLLYFFMSTWFVWLLLLLFCIGGIEGLHNCIVSLILSKSRSCEKKTLNLPLLGEVTILSIVVLVFCVGFAIFWAVNRKESYSWIGQDILGIALMITVLQLAQLPNIKVATVLLCCAFVYDIFWVFLSPSIFHESVMISVAKGNKAGAESIPMLLRFPKLTDPYKGFDMLGFGDILFPGLLICFTYRFDEARNKGVLNGYFLWVMIGYATGLCFTYLALYLMDGHGQPALLYLVPCTLGTCVVLGAVRRELNDLWNNSDESKQMAEVRLGSA</sequence>
<evidence type="ECO:0000313" key="19">
    <source>
        <dbReference type="EMBL" id="KAJ8547027.1"/>
    </source>
</evidence>
<keyword evidence="8" id="KW-0547">Nucleotide-binding</keyword>
<evidence type="ECO:0000256" key="9">
    <source>
        <dbReference type="ARBA" id="ARBA00022753"/>
    </source>
</evidence>
<dbReference type="Proteomes" id="UP001152561">
    <property type="component" value="Unassembled WGS sequence"/>
</dbReference>
<evidence type="ECO:0000256" key="3">
    <source>
        <dbReference type="ARBA" id="ARBA00004342"/>
    </source>
</evidence>
<dbReference type="GO" id="GO:0005525">
    <property type="term" value="F:GTP binding"/>
    <property type="evidence" value="ECO:0007669"/>
    <property type="project" value="UniProtKB-KW"/>
</dbReference>
<comment type="caution">
    <text evidence="19">The sequence shown here is derived from an EMBL/GenBank/DDBJ whole genome shotgun (WGS) entry which is preliminary data.</text>
</comment>
<keyword evidence="6" id="KW-0645">Protease</keyword>
<dbReference type="GO" id="GO:0033619">
    <property type="term" value="P:membrane protein proteolysis"/>
    <property type="evidence" value="ECO:0007669"/>
    <property type="project" value="TreeGrafter"/>
</dbReference>
<dbReference type="InterPro" id="IPR005225">
    <property type="entry name" value="Small_GTP-bd"/>
</dbReference>
<keyword evidence="14" id="KW-0325">Glycoprotein</keyword>
<keyword evidence="10" id="KW-0378">Hydrolase</keyword>
<feature type="transmembrane region" description="Helical" evidence="17">
    <location>
        <begin position="399"/>
        <end position="418"/>
    </location>
</feature>
<dbReference type="InterPro" id="IPR007369">
    <property type="entry name" value="Peptidase_A22B_SPP"/>
</dbReference>
<evidence type="ECO:0000256" key="15">
    <source>
        <dbReference type="ARBA" id="ARBA00023288"/>
    </source>
</evidence>
<dbReference type="GO" id="GO:0003924">
    <property type="term" value="F:GTPase activity"/>
    <property type="evidence" value="ECO:0007669"/>
    <property type="project" value="InterPro"/>
</dbReference>
<evidence type="ECO:0000256" key="4">
    <source>
        <dbReference type="ARBA" id="ARBA00006270"/>
    </source>
</evidence>
<dbReference type="PANTHER" id="PTHR12174">
    <property type="entry name" value="SIGNAL PEPTIDE PEPTIDASE"/>
    <property type="match status" value="1"/>
</dbReference>
<name>A0A9Q1M229_9SOLA</name>
<evidence type="ECO:0000256" key="10">
    <source>
        <dbReference type="ARBA" id="ARBA00022801"/>
    </source>
</evidence>
<feature type="domain" description="PA" evidence="18">
    <location>
        <begin position="291"/>
        <end position="372"/>
    </location>
</feature>
<comment type="function">
    <text evidence="1">Intramembrane-cleaving aspartic protease (I-CLiP) that cleaves type II membrane signal peptides in the hydrophobic plane of the membrane.</text>
</comment>
<dbReference type="Gene3D" id="3.40.50.300">
    <property type="entry name" value="P-loop containing nucleotide triphosphate hydrolases"/>
    <property type="match status" value="1"/>
</dbReference>
<dbReference type="Gene3D" id="3.50.30.30">
    <property type="match status" value="1"/>
</dbReference>
<gene>
    <name evidence="19" type="ORF">K7X08_010613</name>
</gene>
<evidence type="ECO:0000256" key="6">
    <source>
        <dbReference type="ARBA" id="ARBA00022670"/>
    </source>
</evidence>
<feature type="transmembrane region" description="Helical" evidence="17">
    <location>
        <begin position="487"/>
        <end position="512"/>
    </location>
</feature>
<dbReference type="AlphaFoldDB" id="A0A9Q1M229"/>
<dbReference type="GO" id="GO:0042500">
    <property type="term" value="F:aspartic endopeptidase activity, intramembrane cleaving"/>
    <property type="evidence" value="ECO:0007669"/>
    <property type="project" value="InterPro"/>
</dbReference>
<keyword evidence="9" id="KW-0967">Endosome</keyword>
<keyword evidence="7 17" id="KW-0812">Transmembrane</keyword>
<keyword evidence="16" id="KW-0636">Prenylation</keyword>
<dbReference type="InterPro" id="IPR046450">
    <property type="entry name" value="PA_dom_sf"/>
</dbReference>